<feature type="domain" description="EGF-like" evidence="5">
    <location>
        <begin position="21"/>
        <end position="58"/>
    </location>
</feature>
<protein>
    <submittedName>
        <fullName evidence="6">High cysteine membrane protein</fullName>
    </submittedName>
</protein>
<dbReference type="Proteomes" id="UP000315496">
    <property type="component" value="Chromosome 2"/>
</dbReference>
<gene>
    <name evidence="6" type="ORF">GMRT_15917</name>
</gene>
<dbReference type="OrthoDB" id="409374at2759"/>
<keyword evidence="7" id="KW-1185">Reference proteome</keyword>
<organism evidence="6 7">
    <name type="scientific">Giardia muris</name>
    <dbReference type="NCBI Taxonomy" id="5742"/>
    <lineage>
        <taxon>Eukaryota</taxon>
        <taxon>Metamonada</taxon>
        <taxon>Diplomonadida</taxon>
        <taxon>Hexamitidae</taxon>
        <taxon>Giardiinae</taxon>
        <taxon>Giardia</taxon>
    </lineage>
</organism>
<comment type="caution">
    <text evidence="2">Lacks conserved residue(s) required for the propagation of feature annotation.</text>
</comment>
<evidence type="ECO:0000313" key="7">
    <source>
        <dbReference type="Proteomes" id="UP000315496"/>
    </source>
</evidence>
<dbReference type="PROSITE" id="PS00022">
    <property type="entry name" value="EGF_1"/>
    <property type="match status" value="4"/>
</dbReference>
<dbReference type="InterPro" id="IPR052798">
    <property type="entry name" value="Giardia_VSA"/>
</dbReference>
<dbReference type="Gene3D" id="2.10.25.10">
    <property type="entry name" value="Laminin"/>
    <property type="match status" value="4"/>
</dbReference>
<feature type="transmembrane region" description="Helical" evidence="3">
    <location>
        <begin position="835"/>
        <end position="860"/>
    </location>
</feature>
<feature type="domain" description="EGF-like" evidence="5">
    <location>
        <begin position="143"/>
        <end position="186"/>
    </location>
</feature>
<keyword evidence="4" id="KW-0732">Signal</keyword>
<dbReference type="InterPro" id="IPR000742">
    <property type="entry name" value="EGF"/>
</dbReference>
<evidence type="ECO:0000256" key="4">
    <source>
        <dbReference type="SAM" id="SignalP"/>
    </source>
</evidence>
<dbReference type="SMART" id="SM00181">
    <property type="entry name" value="EGF"/>
    <property type="match status" value="11"/>
</dbReference>
<dbReference type="InterPro" id="IPR002049">
    <property type="entry name" value="LE_dom"/>
</dbReference>
<dbReference type="AlphaFoldDB" id="A0A4Z1SQL4"/>
<dbReference type="Pfam" id="PF03302">
    <property type="entry name" value="VSP"/>
    <property type="match status" value="1"/>
</dbReference>
<name>A0A4Z1SQL4_GIAMU</name>
<dbReference type="EMBL" id="VDLU01000002">
    <property type="protein sequence ID" value="TNJ28144.1"/>
    <property type="molecule type" value="Genomic_DNA"/>
</dbReference>
<dbReference type="PROSITE" id="PS01186">
    <property type="entry name" value="EGF_2"/>
    <property type="match status" value="2"/>
</dbReference>
<feature type="chain" id="PRO_5021189368" evidence="4">
    <location>
        <begin position="18"/>
        <end position="894"/>
    </location>
</feature>
<evidence type="ECO:0000256" key="3">
    <source>
        <dbReference type="SAM" id="Phobius"/>
    </source>
</evidence>
<keyword evidence="3" id="KW-0812">Transmembrane</keyword>
<feature type="disulfide bond" evidence="2">
    <location>
        <begin position="176"/>
        <end position="185"/>
    </location>
</feature>
<feature type="signal peptide" evidence="4">
    <location>
        <begin position="1"/>
        <end position="17"/>
    </location>
</feature>
<dbReference type="InterPro" id="IPR006212">
    <property type="entry name" value="Furin_repeat"/>
</dbReference>
<dbReference type="SUPFAM" id="SSF57184">
    <property type="entry name" value="Growth factor receptor domain"/>
    <property type="match status" value="2"/>
</dbReference>
<evidence type="ECO:0000256" key="1">
    <source>
        <dbReference type="ARBA" id="ARBA00022536"/>
    </source>
</evidence>
<feature type="disulfide bond" evidence="2">
    <location>
        <begin position="105"/>
        <end position="122"/>
    </location>
</feature>
<sequence length="894" mass="94308">MLRSVYLLFGILVFTAATDRQVAVCGGSAEGLVCNGHGSCGSDGVCNCELGFSGDFCELTVRLDASVPTDQCNYGGNYNNSKCNCRNNYSGQNCEKFTCTSNTDCYNGGHCYREDGRTGSYCVCPKGYSGADCYVESCSPTWDEYGHTTTYCNNGGTCQVSEPSTTRNYYTSWCECRTGFNGTKCETYACSTTDNPNLCPVGLKDDSGDSLELTCVHDDTADDDYCGPCPSHRGGLDCGIVYCGAKENGNELTVCNDQGRCVMNTCLCKPGYAGDTCEEEACTSRNGKCGKHGTCIVDPNGDSMFGYCECNSGYTGSFCDKCDAPLKEHYHYIVVSDGKGSYNVWDNTTVCAETACVFDGTVCNNAGSCVFNETINNWGCQCDQGFEKDPNTGMCVPNDGSCSTIDNICGGQGVCEFNLDIKNKKAKWQCLCRHRSMLDERTKICVSSMCFSSESATSACSGRGDCTSQATCACFDGYAGTYCSSCADGYRANPNFPSLGLCLRDYCLGDDTCGGRGTCVFHPREGYVCECDNDFFQDPDTKRCVQCQAPHCLHCGTADYCMECMPGYYAGVDGVCKKCDPACVSCTGPGSKDCLVCAPGTVRTDTSGTTSGCGPECSEGGDCNFCGAVIGGSKYCSRCSDSSSYPLDGVCTSFTSSRATNACKTIGDGVCTSCNKKYFLHQGGCYSAGHVPGSEVCAVAAGDGSCSQCNSGFYQGGRECTPCGNNCAQCTSSTNCQNCTHGFFLQGGSCVGCHESCVRCSGPGADKCIVCKTGYFGQFLANGGTSGSCRSCSDTKSIDGLAGQKGCSMCRIDLTGESPTFLCLDPVGKGLSGGAVAAIVIVVLVVVGGIAGFCIYWFLFRNKTKTGGKKLRSRTADDTDYVSLMNADDSGAFI</sequence>
<keyword evidence="3" id="KW-1133">Transmembrane helix</keyword>
<dbReference type="PROSITE" id="PS01248">
    <property type="entry name" value="EGF_LAM_1"/>
    <property type="match status" value="1"/>
</dbReference>
<proteinExistence type="predicted"/>
<dbReference type="InterPro" id="IPR005127">
    <property type="entry name" value="Giardia_VSP"/>
</dbReference>
<feature type="domain" description="EGF-like" evidence="5">
    <location>
        <begin position="503"/>
        <end position="545"/>
    </location>
</feature>
<dbReference type="SMART" id="SM00261">
    <property type="entry name" value="FU"/>
    <property type="match status" value="3"/>
</dbReference>
<dbReference type="Gene3D" id="2.10.220.10">
    <property type="entry name" value="Hormone Receptor, Insulin-like Growth Factor Receptor 1, Chain A, domain 2"/>
    <property type="match status" value="1"/>
</dbReference>
<dbReference type="Pfam" id="PF23106">
    <property type="entry name" value="EGF_Teneurin"/>
    <property type="match status" value="1"/>
</dbReference>
<dbReference type="PROSITE" id="PS50026">
    <property type="entry name" value="EGF_3"/>
    <property type="match status" value="5"/>
</dbReference>
<feature type="domain" description="EGF-like" evidence="5">
    <location>
        <begin position="278"/>
        <end position="320"/>
    </location>
</feature>
<feature type="domain" description="EGF-like" evidence="5">
    <location>
        <begin position="95"/>
        <end position="134"/>
    </location>
</feature>
<evidence type="ECO:0000256" key="2">
    <source>
        <dbReference type="PROSITE-ProRule" id="PRU00076"/>
    </source>
</evidence>
<evidence type="ECO:0000313" key="6">
    <source>
        <dbReference type="EMBL" id="TNJ28144.1"/>
    </source>
</evidence>
<dbReference type="InterPro" id="IPR009030">
    <property type="entry name" value="Growth_fac_rcpt_cys_sf"/>
</dbReference>
<feature type="disulfide bond" evidence="2">
    <location>
        <begin position="48"/>
        <end position="57"/>
    </location>
</feature>
<keyword evidence="2" id="KW-1015">Disulfide bond</keyword>
<reference evidence="6 7" key="1">
    <citation type="submission" date="2019-05" db="EMBL/GenBank/DDBJ databases">
        <title>The compact genome of Giardia muris reveals important steps in the evolution of intestinal protozoan parasites.</title>
        <authorList>
            <person name="Xu F."/>
            <person name="Jimenez-Gonzalez A."/>
            <person name="Einarsson E."/>
            <person name="Astvaldsson A."/>
            <person name="Peirasmaki D."/>
            <person name="Eckmann L."/>
            <person name="Andersson J.O."/>
            <person name="Svard S.G."/>
            <person name="Jerlstrom-Hultqvist J."/>
        </authorList>
    </citation>
    <scope>NUCLEOTIDE SEQUENCE [LARGE SCALE GENOMIC DNA]</scope>
    <source>
        <strain evidence="6 7">Roberts-Thomson</strain>
    </source>
</reference>
<accession>A0A4Z1SQL4</accession>
<keyword evidence="1 2" id="KW-0245">EGF-like domain</keyword>
<keyword evidence="3" id="KW-0472">Membrane</keyword>
<dbReference type="VEuPathDB" id="GiardiaDB:GMRT_15917"/>
<feature type="disulfide bond" evidence="2">
    <location>
        <begin position="310"/>
        <end position="319"/>
    </location>
</feature>
<feature type="disulfide bond" evidence="2">
    <location>
        <begin position="124"/>
        <end position="133"/>
    </location>
</feature>
<comment type="caution">
    <text evidence="6">The sequence shown here is derived from an EMBL/GenBank/DDBJ whole genome shotgun (WGS) entry which is preliminary data.</text>
</comment>
<dbReference type="PANTHER" id="PTHR23275">
    <property type="entry name" value="CABRIOLET.-RELATED"/>
    <property type="match status" value="1"/>
</dbReference>
<dbReference type="PANTHER" id="PTHR23275:SF100">
    <property type="entry name" value="EGF-LIKE DOMAIN-CONTAINING PROTEIN"/>
    <property type="match status" value="1"/>
</dbReference>
<evidence type="ECO:0000259" key="5">
    <source>
        <dbReference type="PROSITE" id="PS50026"/>
    </source>
</evidence>